<feature type="transmembrane region" description="Helical" evidence="11">
    <location>
        <begin position="906"/>
        <end position="933"/>
    </location>
</feature>
<feature type="transmembrane region" description="Helical" evidence="11">
    <location>
        <begin position="172"/>
        <end position="193"/>
    </location>
</feature>
<feature type="compositionally biased region" description="Polar residues" evidence="10">
    <location>
        <begin position="1347"/>
        <end position="1357"/>
    </location>
</feature>
<dbReference type="Pfam" id="PF23188">
    <property type="entry name" value="THU_Piezo1"/>
    <property type="match status" value="1"/>
</dbReference>
<feature type="compositionally biased region" description="Basic and acidic residues" evidence="10">
    <location>
        <begin position="267"/>
        <end position="282"/>
    </location>
</feature>
<dbReference type="InterPro" id="IPR056770">
    <property type="entry name" value="Piezo_THU9_anchor"/>
</dbReference>
<feature type="transmembrane region" description="Helical" evidence="11">
    <location>
        <begin position="1736"/>
        <end position="1756"/>
    </location>
</feature>
<name>A0A834HSI3_RHYFE</name>
<feature type="domain" description="Piezo THU9 and anchor" evidence="16">
    <location>
        <begin position="1935"/>
        <end position="2171"/>
    </location>
</feature>
<feature type="compositionally biased region" description="Low complexity" evidence="10">
    <location>
        <begin position="1851"/>
        <end position="1860"/>
    </location>
</feature>
<feature type="transmembrane region" description="Helical" evidence="11">
    <location>
        <begin position="1069"/>
        <end position="1086"/>
    </location>
</feature>
<feature type="transmembrane region" description="Helical" evidence="11">
    <location>
        <begin position="436"/>
        <end position="461"/>
    </location>
</feature>
<evidence type="ECO:0000313" key="17">
    <source>
        <dbReference type="EMBL" id="KAF7267932.1"/>
    </source>
</evidence>
<evidence type="ECO:0000256" key="4">
    <source>
        <dbReference type="ARBA" id="ARBA00022475"/>
    </source>
</evidence>
<feature type="domain" description="Piezo TM1-24" evidence="15">
    <location>
        <begin position="1"/>
        <end position="652"/>
    </location>
</feature>
<feature type="transmembrane region" description="Helical" evidence="11">
    <location>
        <begin position="945"/>
        <end position="966"/>
    </location>
</feature>
<evidence type="ECO:0008006" key="19">
    <source>
        <dbReference type="Google" id="ProtNLM"/>
    </source>
</evidence>
<dbReference type="GO" id="GO:0005886">
    <property type="term" value="C:plasma membrane"/>
    <property type="evidence" value="ECO:0007669"/>
    <property type="project" value="UniProtKB-SubCell"/>
</dbReference>
<evidence type="ECO:0000256" key="1">
    <source>
        <dbReference type="ARBA" id="ARBA00004651"/>
    </source>
</evidence>
<feature type="transmembrane region" description="Helical" evidence="11">
    <location>
        <begin position="2073"/>
        <end position="2092"/>
    </location>
</feature>
<accession>A0A834HSI3</accession>
<evidence type="ECO:0000313" key="18">
    <source>
        <dbReference type="Proteomes" id="UP000625711"/>
    </source>
</evidence>
<evidence type="ECO:0000259" key="14">
    <source>
        <dbReference type="Pfam" id="PF23188"/>
    </source>
</evidence>
<evidence type="ECO:0000256" key="10">
    <source>
        <dbReference type="SAM" id="MobiDB-lite"/>
    </source>
</evidence>
<feature type="transmembrane region" description="Helical" evidence="11">
    <location>
        <begin position="148"/>
        <end position="165"/>
    </location>
</feature>
<keyword evidence="8 11" id="KW-0472">Membrane</keyword>
<feature type="transmembrane region" description="Helical" evidence="11">
    <location>
        <begin position="1003"/>
        <end position="1020"/>
    </location>
</feature>
<evidence type="ECO:0000256" key="8">
    <source>
        <dbReference type="ARBA" id="ARBA00023136"/>
    </source>
</evidence>
<dbReference type="InterPro" id="IPR031334">
    <property type="entry name" value="Piezo_cap_dom"/>
</dbReference>
<dbReference type="InterPro" id="IPR056768">
    <property type="entry name" value="THU_Piezo"/>
</dbReference>
<dbReference type="Pfam" id="PF24874">
    <property type="entry name" value="Piezo_THU9_anchor"/>
    <property type="match status" value="1"/>
</dbReference>
<dbReference type="Pfam" id="PF24871">
    <property type="entry name" value="Piezo_TM1-24"/>
    <property type="match status" value="1"/>
</dbReference>
<keyword evidence="6 11" id="KW-1133">Transmembrane helix</keyword>
<feature type="region of interest" description="Disordered" evidence="10">
    <location>
        <begin position="1847"/>
        <end position="1888"/>
    </location>
</feature>
<feature type="compositionally biased region" description="Low complexity" evidence="10">
    <location>
        <begin position="1281"/>
        <end position="1292"/>
    </location>
</feature>
<keyword evidence="4" id="KW-1003">Cell membrane</keyword>
<feature type="compositionally biased region" description="Polar residues" evidence="10">
    <location>
        <begin position="296"/>
        <end position="309"/>
    </location>
</feature>
<feature type="region of interest" description="Disordered" evidence="10">
    <location>
        <begin position="1649"/>
        <end position="1675"/>
    </location>
</feature>
<proteinExistence type="inferred from homology"/>
<keyword evidence="7" id="KW-0406">Ion transport</keyword>
<feature type="transmembrane region" description="Helical" evidence="11">
    <location>
        <begin position="2007"/>
        <end position="2029"/>
    </location>
</feature>
<feature type="transmembrane region" description="Helical" evidence="11">
    <location>
        <begin position="735"/>
        <end position="759"/>
    </location>
</feature>
<organism evidence="17 18">
    <name type="scientific">Rhynchophorus ferrugineus</name>
    <name type="common">Red palm weevil</name>
    <name type="synonym">Curculio ferrugineus</name>
    <dbReference type="NCBI Taxonomy" id="354439"/>
    <lineage>
        <taxon>Eukaryota</taxon>
        <taxon>Metazoa</taxon>
        <taxon>Ecdysozoa</taxon>
        <taxon>Arthropoda</taxon>
        <taxon>Hexapoda</taxon>
        <taxon>Insecta</taxon>
        <taxon>Pterygota</taxon>
        <taxon>Neoptera</taxon>
        <taxon>Endopterygota</taxon>
        <taxon>Coleoptera</taxon>
        <taxon>Polyphaga</taxon>
        <taxon>Cucujiformia</taxon>
        <taxon>Curculionidae</taxon>
        <taxon>Dryophthorinae</taxon>
        <taxon>Rhynchophorus</taxon>
    </lineage>
</organism>
<comment type="similarity">
    <text evidence="2">Belongs to the PIEZO (TC 1.A.75) family.</text>
</comment>
<keyword evidence="5 11" id="KW-0812">Transmembrane</keyword>
<evidence type="ECO:0000259" key="15">
    <source>
        <dbReference type="Pfam" id="PF24871"/>
    </source>
</evidence>
<sequence length="2528" mass="290962">MSGHTGIFLKLLIVISTVTTLGQLGFQIALFAMPPYANFLKDCEFLEKLLRHAGFVRLNNISINNAFTWISPEPIMLATSVVFYVLFKKLTTVNTDPSDESATRTESERRDDEIKTRKKYLSFMVGVGRYGTLMTLCLAGVLRPSVVGGLYFLVFLSVATWWACYKQLRRGFAILMCCLLPIVFAHMSVLYAYQFQWPQELLEKNSTWARYFGLTPLRTSSCNNTDDPRTFNFEKAEWASYVNPFALYWLFYILVLESKALLQPDASVRKPSDDSDPREDTPLIKGVSPSRRYGSSKRSAIMQDSTGSVTVDGEHPEDIPLDDMGNPSDEYQPTIIENLVYFLENVLQLIIKVSYLGTNIIMMAWSITYISWITFVLLIWANLIWLVPNQRKSMLRSSPFLVFYAWFLLISAYIYSMNLTEEELPSVIQGINLSQIGFVKVSILPCNPLLVKCLYTCMFWITLRQYMQERLIERQSSALADMVAPLQLTVGAATSGVPSEPKKKETKIMDVVGGYLKKFLTKFWIWVVAITLFAVAITGQRMTGFRIVYMALFLIFILSFQLSFMAWRKMMFGFWLVVIIFSMLVLVLTYTYQFDNFPDYWKEYLHVNIEQQLDIGLEKFETKQLFVRLVTPTFFVIITVIQLHYFHKDFMELSDPKNTEVPVAENEEELNESSMQGGEVVERSDKDDPTSSCCKFELSDFDNLTFKEVLEKWLTRFQKFMNLLYIFLEIHMPRVVLLFAMLLCIYDHCALYIILVVLIPPALTLGRIVQLFTIYSSSVLVSLFLLARMLYQIKYINPDIWNVTCVSENQTDRIVNNMHWLGFDKTDQVGRSVPSLVKWNIIYILIVTLYSVILVRQYYYRVARGQRPTRAFFMFPRITRLDADKSLENMLKYLANYSYFKFGVEISFMATVAVIAIRMDMYAVFYAIWLIVLYSLKRSTLAKIWVFYVIFTAILLPIQYFMVVGLPPTLCIDYPWNREPFWIRLQDWAYLVNDKYHPNPKRLIWDFLLLFFISRQWVVFRIEARYTGQNYAGGSNDSIIHLAEDKSFVNPVPDFITYCRSYLDIAKRCILCSLFYITLAAVFLAGTNRTNLFSVGYLVGTFLFLWEGSDMYLRPVKEIIKKWNWLLGYNVIVILIKACFQLVGCVFIHEYAGECHWLMLFGIGCVRKFGNIEDIASLPSSSQCKVPREYLGLFWDGVCFGLLIMQKRLFQSYNFFHMINDTKATTILASRGAELIEEMRVKRMDEQVEDERRILEKIKIKMDRIKANQQKIQAKPPLARASSASSCSTVTSQGTNPTGYHTPIEEEDEDIAPLTPRSSMIQPQAPPSPYSAVMTVSLEGYLEPQRISFSSPPNSELNPRPPSPDDSFPVFSPPPYDEAPPYAEAVSEPPRGPVQRQISLGPPWMQGSLVTPRQSVISYSTRSHFSHHESIRSGDYYMFDELDDELDLLPEETRDEDEKSDMPTIGEFLNAAIKTDMTTVLRERRKSMKRRSSVPLARKKSARSTMSAPLSAPPTVEEPTSKSVTIKEEPQPSTSKDEDISELTEPKEYTLLQKSLHWVVFLWAFVESGMVSATNFLNRYSRDYRYVLKTLGKERKTLKEKTQYDVGIRIGSNQLWQPAGSFHDLMRQSKRKASVLTVPEIRILAPSLERGLDSPGSSRSSVSLKPPEDEMSSDDQPPIVKLLLAIWYVIMSRSEWLCYFAIFLNQAKRATFLSLPLPLMVFFWGSLTIPRPSKTFWVTIIAYTELVVLIKCLFQMDIIPWNEDIYGNNPFFPPNIIGIQRRKNYANWDLLLLLAVFFHRMMLKSMGIWKSSKEPQEQVAAMTSEGEYNLIDGRLVPVGTNNSSLAHPVNSSASSQYSASENTNHKEKRKSTSSETEQEDDEPGESDQVLSLRSVEVNQCDHIPESIKLGAAKYAEAVRVFFQQLLDPTARVAADVYTFMFLCDFINFFVLLIGYSSFGSQTSDGGFKAYLEENRVPPMFLFMLILQFMLIIVDRAIYLRRNILGKLIFQFIQVIILHIWLFILFPIITEKEFKTVIPPQVYYMVKCIYFLLSAFQIRCGYPSRILGNCLCKAYSMVNMFLFKGFMLVPFLFELRSVMDWMWTETSMGVFDWLKMEDIFSHIFLLKCSRNMEDEYPQPRGTKKGYLVKYMMGGALLAGIVGIIWFPLVFFSLGKAVGESNPPYDVTLELRIGPYDPVYQMSAQSNALFQFNERDYQNMLNQFKDNKRAEQILSNNYDAGDVVASKFSLDSAKIWSISPPDRMKMIEEVNSTKPINIRLDYKVSHKTSSSTDSGIISNNKQIILGPDTPEKPNLDRVNLLKMLQNASTVPILLQKIFPKFLKITNTGVAEPYNEILAPDYEENEDNPTMRNLTLVLLRVNNSLDDKEWWQVSEECDDYSYKHYLKDLAYEDCNSLVIYTLNDKIFPGTLSIITGGGIIGLYTTLVLVASRVLRGVFAEQVAKIMFEDLPNVDRVLQLTLDVYLVREAKEFALEEDLFAKLIFLFRSPETMIKWTRPKEEIDDDEDPEAN</sequence>
<feature type="transmembrane region" description="Helical" evidence="11">
    <location>
        <begin position="7"/>
        <end position="32"/>
    </location>
</feature>
<feature type="transmembrane region" description="Helical" evidence="11">
    <location>
        <begin position="2149"/>
        <end position="2172"/>
    </location>
</feature>
<dbReference type="InterPro" id="IPR056769">
    <property type="entry name" value="Piezo_TM1-24"/>
</dbReference>
<dbReference type="Pfam" id="PF15917">
    <property type="entry name" value="Piezo_TM25-28"/>
    <property type="match status" value="1"/>
</dbReference>
<evidence type="ECO:0000256" key="3">
    <source>
        <dbReference type="ARBA" id="ARBA00022448"/>
    </source>
</evidence>
<feature type="transmembrane region" description="Helical" evidence="11">
    <location>
        <begin position="399"/>
        <end position="416"/>
    </location>
</feature>
<dbReference type="GO" id="GO:0008381">
    <property type="term" value="F:mechanosensitive monoatomic ion channel activity"/>
    <property type="evidence" value="ECO:0007669"/>
    <property type="project" value="InterPro"/>
</dbReference>
<evidence type="ECO:0000256" key="11">
    <source>
        <dbReference type="SAM" id="Phobius"/>
    </source>
</evidence>
<evidence type="ECO:0000256" key="6">
    <source>
        <dbReference type="ARBA" id="ARBA00022989"/>
    </source>
</evidence>
<keyword evidence="9" id="KW-0407">Ion channel</keyword>
<keyword evidence="3" id="KW-0813">Transport</keyword>
<dbReference type="PANTHER" id="PTHR47049">
    <property type="entry name" value="PIEZO-TYPE MECHANOSENSITIVE ION CHANNEL HOMOLOG"/>
    <property type="match status" value="1"/>
</dbReference>
<feature type="domain" description="Piezo non-specific cation channel cap" evidence="12">
    <location>
        <begin position="2209"/>
        <end position="2515"/>
    </location>
</feature>
<feature type="region of interest" description="Disordered" evidence="10">
    <location>
        <begin position="267"/>
        <end position="324"/>
    </location>
</feature>
<feature type="domain" description="Piezo transmembrane helical unit" evidence="14">
    <location>
        <begin position="1691"/>
        <end position="1810"/>
    </location>
</feature>
<feature type="region of interest" description="Disordered" evidence="10">
    <location>
        <begin position="1271"/>
        <end position="1305"/>
    </location>
</feature>
<dbReference type="InterPro" id="IPR027272">
    <property type="entry name" value="Piezo"/>
</dbReference>
<evidence type="ECO:0000256" key="7">
    <source>
        <dbReference type="ARBA" id="ARBA00023065"/>
    </source>
</evidence>
<feature type="transmembrane region" description="Helical" evidence="11">
    <location>
        <begin position="574"/>
        <end position="592"/>
    </location>
</feature>
<dbReference type="EMBL" id="JAACXV010014364">
    <property type="protein sequence ID" value="KAF7267932.1"/>
    <property type="molecule type" value="Genomic_DNA"/>
</dbReference>
<feature type="compositionally biased region" description="Basic residues" evidence="10">
    <location>
        <begin position="1484"/>
        <end position="1502"/>
    </location>
</feature>
<dbReference type="OrthoDB" id="303066at2759"/>
<feature type="compositionally biased region" description="Basic and acidic residues" evidence="10">
    <location>
        <begin position="1525"/>
        <end position="1542"/>
    </location>
</feature>
<evidence type="ECO:0000259" key="12">
    <source>
        <dbReference type="Pfam" id="PF12166"/>
    </source>
</evidence>
<dbReference type="PANTHER" id="PTHR47049:SF2">
    <property type="entry name" value="PIEZO-TYPE MECHANOSENSITIVE ION CHANNEL HOMOLOG"/>
    <property type="match status" value="1"/>
</dbReference>
<evidence type="ECO:0000259" key="13">
    <source>
        <dbReference type="Pfam" id="PF15917"/>
    </source>
</evidence>
<comment type="subcellular location">
    <subcellularLocation>
        <location evidence="1">Cell membrane</location>
        <topology evidence="1">Multi-pass membrane protein</topology>
    </subcellularLocation>
</comment>
<feature type="transmembrane region" description="Helical" evidence="11">
    <location>
        <begin position="1125"/>
        <end position="1149"/>
    </location>
</feature>
<feature type="compositionally biased region" description="Acidic residues" evidence="10">
    <location>
        <begin position="1876"/>
        <end position="1885"/>
    </location>
</feature>
<dbReference type="Pfam" id="PF12166">
    <property type="entry name" value="Piezo_cap"/>
    <property type="match status" value="1"/>
</dbReference>
<feature type="transmembrane region" description="Helical" evidence="11">
    <location>
        <begin position="369"/>
        <end position="387"/>
    </location>
</feature>
<feature type="transmembrane region" description="Helical" evidence="11">
    <location>
        <begin position="547"/>
        <end position="567"/>
    </location>
</feature>
<evidence type="ECO:0000256" key="2">
    <source>
        <dbReference type="ARBA" id="ARBA00007821"/>
    </source>
</evidence>
<feature type="region of interest" description="Disordered" evidence="10">
    <location>
        <begin position="662"/>
        <end position="688"/>
    </location>
</feature>
<dbReference type="Proteomes" id="UP000625711">
    <property type="component" value="Unassembled WGS sequence"/>
</dbReference>
<feature type="transmembrane region" description="Helical" evidence="11">
    <location>
        <begin position="66"/>
        <end position="87"/>
    </location>
</feature>
<comment type="caution">
    <text evidence="17">The sequence shown here is derived from an EMBL/GenBank/DDBJ whole genome shotgun (WGS) entry which is preliminary data.</text>
</comment>
<keyword evidence="18" id="KW-1185">Reference proteome</keyword>
<dbReference type="InterPro" id="IPR031805">
    <property type="entry name" value="Piezo_TM25-28"/>
</dbReference>
<feature type="region of interest" description="Disordered" evidence="10">
    <location>
        <begin position="1346"/>
        <end position="1398"/>
    </location>
</feature>
<feature type="transmembrane region" description="Helical" evidence="11">
    <location>
        <begin position="1092"/>
        <end position="1113"/>
    </location>
</feature>
<feature type="transmembrane region" description="Helical" evidence="11">
    <location>
        <begin position="625"/>
        <end position="646"/>
    </location>
</feature>
<feature type="transmembrane region" description="Helical" evidence="11">
    <location>
        <begin position="1710"/>
        <end position="1729"/>
    </location>
</feature>
<feature type="region of interest" description="Disordered" evidence="10">
    <location>
        <begin position="1484"/>
        <end position="1542"/>
    </location>
</feature>
<feature type="transmembrane region" description="Helical" evidence="11">
    <location>
        <begin position="523"/>
        <end position="541"/>
    </location>
</feature>
<feature type="transmembrane region" description="Helical" evidence="11">
    <location>
        <begin position="120"/>
        <end position="142"/>
    </location>
</feature>
<feature type="transmembrane region" description="Helical" evidence="11">
    <location>
        <begin position="1682"/>
        <end position="1704"/>
    </location>
</feature>
<feature type="domain" description="Piezo TM25-28" evidence="13">
    <location>
        <begin position="1047"/>
        <end position="1280"/>
    </location>
</feature>
<evidence type="ECO:0000259" key="16">
    <source>
        <dbReference type="Pfam" id="PF24874"/>
    </source>
</evidence>
<feature type="transmembrane region" description="Helical" evidence="11">
    <location>
        <begin position="765"/>
        <end position="787"/>
    </location>
</feature>
<feature type="transmembrane region" description="Helical" evidence="11">
    <location>
        <begin position="1978"/>
        <end position="1998"/>
    </location>
</feature>
<protein>
    <recommendedName>
        <fullName evidence="19">Piezo-type mechanosensitive ion channel component</fullName>
    </recommendedName>
</protein>
<feature type="transmembrane region" description="Helical" evidence="11">
    <location>
        <begin position="1936"/>
        <end position="1958"/>
    </location>
</feature>
<evidence type="ECO:0000256" key="9">
    <source>
        <dbReference type="ARBA" id="ARBA00023303"/>
    </source>
</evidence>
<gene>
    <name evidence="17" type="ORF">GWI33_018879</name>
</gene>
<reference evidence="17" key="1">
    <citation type="submission" date="2020-08" db="EMBL/GenBank/DDBJ databases">
        <title>Genome sequencing and assembly of the red palm weevil Rhynchophorus ferrugineus.</title>
        <authorList>
            <person name="Dias G.B."/>
            <person name="Bergman C.M."/>
            <person name="Manee M."/>
        </authorList>
    </citation>
    <scope>NUCLEOTIDE SEQUENCE</scope>
    <source>
        <strain evidence="17">AA-2017</strain>
        <tissue evidence="17">Whole larva</tissue>
    </source>
</reference>
<evidence type="ECO:0000256" key="5">
    <source>
        <dbReference type="ARBA" id="ARBA00022692"/>
    </source>
</evidence>
<feature type="transmembrane region" description="Helical" evidence="11">
    <location>
        <begin position="841"/>
        <end position="859"/>
    </location>
</feature>
<feature type="transmembrane region" description="Helical" evidence="11">
    <location>
        <begin position="2041"/>
        <end position="2061"/>
    </location>
</feature>